<evidence type="ECO:0000313" key="4">
    <source>
        <dbReference type="Proteomes" id="UP000007151"/>
    </source>
</evidence>
<keyword evidence="4" id="KW-1185">Reference proteome</keyword>
<dbReference type="EMBL" id="AGBW02014557">
    <property type="protein sequence ID" value="OWR41443.1"/>
    <property type="molecule type" value="Genomic_DNA"/>
</dbReference>
<keyword evidence="2" id="KW-0732">Signal</keyword>
<feature type="compositionally biased region" description="Basic and acidic residues" evidence="1">
    <location>
        <begin position="182"/>
        <end position="193"/>
    </location>
</feature>
<name>A0A212EIW8_DANPL</name>
<dbReference type="AlphaFoldDB" id="A0A212EIW8"/>
<proteinExistence type="predicted"/>
<feature type="region of interest" description="Disordered" evidence="1">
    <location>
        <begin position="180"/>
        <end position="217"/>
    </location>
</feature>
<evidence type="ECO:0000313" key="3">
    <source>
        <dbReference type="EMBL" id="OWR41443.1"/>
    </source>
</evidence>
<organism evidence="3 4">
    <name type="scientific">Danaus plexippus plexippus</name>
    <dbReference type="NCBI Taxonomy" id="278856"/>
    <lineage>
        <taxon>Eukaryota</taxon>
        <taxon>Metazoa</taxon>
        <taxon>Ecdysozoa</taxon>
        <taxon>Arthropoda</taxon>
        <taxon>Hexapoda</taxon>
        <taxon>Insecta</taxon>
        <taxon>Pterygota</taxon>
        <taxon>Neoptera</taxon>
        <taxon>Endopterygota</taxon>
        <taxon>Lepidoptera</taxon>
        <taxon>Glossata</taxon>
        <taxon>Ditrysia</taxon>
        <taxon>Papilionoidea</taxon>
        <taxon>Nymphalidae</taxon>
        <taxon>Danainae</taxon>
        <taxon>Danaini</taxon>
        <taxon>Danaina</taxon>
        <taxon>Danaus</taxon>
        <taxon>Danaus</taxon>
    </lineage>
</organism>
<dbReference type="eggNOG" id="ENOG502TC6U">
    <property type="taxonomic scope" value="Eukaryota"/>
</dbReference>
<sequence>MNITVHLALVLVVLLSVESAPDGRFNRKQERPTRGLVNFNTLAARSFGKRDRIERDVNQQPPPERTNRGTPTFKSPSVGIARDYGKRTPDMESEDEPNRKKFHLKGPLMVATYYGKRTDNDYLREEEEVVRVIRGSFKPNAKILIARGYGKRQEDPKGEEEIRVTRGTFNPHSNVLIARGYGKRESRDEEHEPNNFWENLEASQDGDNGNDEKTVDR</sequence>
<accession>A0A212EIW8</accession>
<feature type="chain" id="PRO_5013097993" evidence="2">
    <location>
        <begin position="20"/>
        <end position="217"/>
    </location>
</feature>
<feature type="region of interest" description="Disordered" evidence="1">
    <location>
        <begin position="50"/>
        <end position="98"/>
    </location>
</feature>
<evidence type="ECO:0000256" key="1">
    <source>
        <dbReference type="SAM" id="MobiDB-lite"/>
    </source>
</evidence>
<gene>
    <name evidence="3" type="ORF">KGM_213720</name>
</gene>
<comment type="caution">
    <text evidence="3">The sequence shown here is derived from an EMBL/GenBank/DDBJ whole genome shotgun (WGS) entry which is preliminary data.</text>
</comment>
<protein>
    <submittedName>
        <fullName evidence="3">Allatotropin</fullName>
    </submittedName>
</protein>
<feature type="signal peptide" evidence="2">
    <location>
        <begin position="1"/>
        <end position="19"/>
    </location>
</feature>
<dbReference type="Proteomes" id="UP000007151">
    <property type="component" value="Unassembled WGS sequence"/>
</dbReference>
<reference evidence="3 4" key="1">
    <citation type="journal article" date="2011" name="Cell">
        <title>The monarch butterfly genome yields insights into long-distance migration.</title>
        <authorList>
            <person name="Zhan S."/>
            <person name="Merlin C."/>
            <person name="Boore J.L."/>
            <person name="Reppert S.M."/>
        </authorList>
    </citation>
    <scope>NUCLEOTIDE SEQUENCE [LARGE SCALE GENOMIC DNA]</scope>
    <source>
        <strain evidence="3">F-2</strain>
    </source>
</reference>
<dbReference type="InParanoid" id="A0A212EIW8"/>
<dbReference type="KEGG" id="dpl:KGM_213720"/>
<evidence type="ECO:0000256" key="2">
    <source>
        <dbReference type="SAM" id="SignalP"/>
    </source>
</evidence>